<dbReference type="PANTHER" id="PTHR21497">
    <property type="entry name" value="UBIQUITIN LIGASE E3 ALPHA-RELATED"/>
    <property type="match status" value="1"/>
</dbReference>
<evidence type="ECO:0000313" key="13">
    <source>
        <dbReference type="Proteomes" id="UP001054857"/>
    </source>
</evidence>
<evidence type="ECO:0000259" key="11">
    <source>
        <dbReference type="PROSITE" id="PS51157"/>
    </source>
</evidence>
<keyword evidence="7 10" id="KW-0862">Zinc</keyword>
<keyword evidence="13" id="KW-1185">Reference proteome</keyword>
<feature type="non-terminal residue" evidence="12">
    <location>
        <position position="103"/>
    </location>
</feature>
<dbReference type="FunFam" id="2.10.110.30:FF:000002">
    <property type="entry name" value="Putative e3 ubiquitin-protein ligase ubr3"/>
    <property type="match status" value="1"/>
</dbReference>
<dbReference type="EC" id="2.3.2.27" evidence="10"/>
<proteinExistence type="inferred from homology"/>
<dbReference type="GO" id="GO:0016567">
    <property type="term" value="P:protein ubiquitination"/>
    <property type="evidence" value="ECO:0007669"/>
    <property type="project" value="UniProtKB-UniRule"/>
</dbReference>
<comment type="similarity">
    <text evidence="8 10">Belongs to the E3 ubiquitin-protein ligase UBR1-like family.</text>
</comment>
<evidence type="ECO:0000256" key="2">
    <source>
        <dbReference type="ARBA" id="ARBA00004906"/>
    </source>
</evidence>
<dbReference type="AlphaFoldDB" id="A0AAD3DGJ6"/>
<evidence type="ECO:0000256" key="1">
    <source>
        <dbReference type="ARBA" id="ARBA00000900"/>
    </source>
</evidence>
<name>A0AAD3DGJ6_9CHLO</name>
<keyword evidence="4 10" id="KW-0479">Metal-binding</keyword>
<dbReference type="GO" id="GO:0005737">
    <property type="term" value="C:cytoplasm"/>
    <property type="evidence" value="ECO:0007669"/>
    <property type="project" value="TreeGrafter"/>
</dbReference>
<dbReference type="InterPro" id="IPR003126">
    <property type="entry name" value="Znf_UBR"/>
</dbReference>
<comment type="catalytic activity">
    <reaction evidence="1 10">
        <text>S-ubiquitinyl-[E2 ubiquitin-conjugating enzyme]-L-cysteine + [acceptor protein]-L-lysine = [E2 ubiquitin-conjugating enzyme]-L-cysteine + N(6)-ubiquitinyl-[acceptor protein]-L-lysine.</text>
        <dbReference type="EC" id="2.3.2.27"/>
    </reaction>
</comment>
<feature type="zinc finger region" description="UBR-type" evidence="9">
    <location>
        <begin position="1"/>
        <end position="56"/>
    </location>
</feature>
<feature type="domain" description="UBR-type" evidence="11">
    <location>
        <begin position="1"/>
        <end position="56"/>
    </location>
</feature>
<dbReference type="GO" id="GO:0000151">
    <property type="term" value="C:ubiquitin ligase complex"/>
    <property type="evidence" value="ECO:0007669"/>
    <property type="project" value="TreeGrafter"/>
</dbReference>
<keyword evidence="3 10" id="KW-0808">Transferase</keyword>
<sequence length="103" mass="11231">RTCQLSPSSAVCVSCFRAGGHEAHDWIQYRSHSGGCCDCGDTAAWREEGCCPAHRPDRRPSPSPRLPRLLPPRPRRLLRAVLAAGLTRLTACLAQLAVGREGR</sequence>
<dbReference type="SMART" id="SM00396">
    <property type="entry name" value="ZnF_UBR1"/>
    <property type="match status" value="1"/>
</dbReference>
<dbReference type="PROSITE" id="PS51157">
    <property type="entry name" value="ZF_UBR"/>
    <property type="match status" value="1"/>
</dbReference>
<dbReference type="GO" id="GO:0008270">
    <property type="term" value="F:zinc ion binding"/>
    <property type="evidence" value="ECO:0007669"/>
    <property type="project" value="UniProtKB-UniRule"/>
</dbReference>
<dbReference type="Pfam" id="PF02207">
    <property type="entry name" value="zf-UBR"/>
    <property type="match status" value="1"/>
</dbReference>
<organism evidence="12 13">
    <name type="scientific">Astrephomene gubernaculifera</name>
    <dbReference type="NCBI Taxonomy" id="47775"/>
    <lineage>
        <taxon>Eukaryota</taxon>
        <taxon>Viridiplantae</taxon>
        <taxon>Chlorophyta</taxon>
        <taxon>core chlorophytes</taxon>
        <taxon>Chlorophyceae</taxon>
        <taxon>CS clade</taxon>
        <taxon>Chlamydomonadales</taxon>
        <taxon>Astrephomenaceae</taxon>
        <taxon>Astrephomene</taxon>
    </lineage>
</organism>
<evidence type="ECO:0000313" key="12">
    <source>
        <dbReference type="EMBL" id="GFR39987.1"/>
    </source>
</evidence>
<accession>A0AAD3DGJ6</accession>
<evidence type="ECO:0000256" key="8">
    <source>
        <dbReference type="ARBA" id="ARBA00046341"/>
    </source>
</evidence>
<protein>
    <recommendedName>
        <fullName evidence="10">E3 ubiquitin-protein ligase</fullName>
        <ecNumber evidence="10">2.3.2.27</ecNumber>
    </recommendedName>
</protein>
<evidence type="ECO:0000256" key="4">
    <source>
        <dbReference type="ARBA" id="ARBA00022723"/>
    </source>
</evidence>
<evidence type="ECO:0000256" key="10">
    <source>
        <dbReference type="RuleBase" id="RU366018"/>
    </source>
</evidence>
<gene>
    <name evidence="12" type="ORF">Agub_g521</name>
</gene>
<evidence type="ECO:0000256" key="7">
    <source>
        <dbReference type="ARBA" id="ARBA00022833"/>
    </source>
</evidence>
<comment type="pathway">
    <text evidence="2 10">Protein modification; protein ubiquitination.</text>
</comment>
<comment type="caution">
    <text evidence="12">The sequence shown here is derived from an EMBL/GenBank/DDBJ whole genome shotgun (WGS) entry which is preliminary data.</text>
</comment>
<feature type="non-terminal residue" evidence="12">
    <location>
        <position position="1"/>
    </location>
</feature>
<dbReference type="Proteomes" id="UP001054857">
    <property type="component" value="Unassembled WGS sequence"/>
</dbReference>
<evidence type="ECO:0000256" key="6">
    <source>
        <dbReference type="ARBA" id="ARBA00022786"/>
    </source>
</evidence>
<comment type="function">
    <text evidence="10">Ubiquitin ligase protein which is a component of the N-end rule pathway. Recognizes and binds to proteins bearing specific N-terminal residues that are destabilizing according to the N-end rule, leading to their ubiquitination and subsequent degradation.</text>
</comment>
<dbReference type="PANTHER" id="PTHR21497:SF24">
    <property type="entry name" value="E3 UBIQUITIN-PROTEIN LIGASE UBR1"/>
    <property type="match status" value="1"/>
</dbReference>
<dbReference type="GO" id="GO:0071596">
    <property type="term" value="P:ubiquitin-dependent protein catabolic process via the N-end rule pathway"/>
    <property type="evidence" value="ECO:0007669"/>
    <property type="project" value="UniProtKB-UniRule"/>
</dbReference>
<reference evidence="12 13" key="1">
    <citation type="journal article" date="2021" name="Sci. Rep.">
        <title>Genome sequencing of the multicellular alga Astrephomene provides insights into convergent evolution of germ-soma differentiation.</title>
        <authorList>
            <person name="Yamashita S."/>
            <person name="Yamamoto K."/>
            <person name="Matsuzaki R."/>
            <person name="Suzuki S."/>
            <person name="Yamaguchi H."/>
            <person name="Hirooka S."/>
            <person name="Minakuchi Y."/>
            <person name="Miyagishima S."/>
            <person name="Kawachi M."/>
            <person name="Toyoda A."/>
            <person name="Nozaki H."/>
        </authorList>
    </citation>
    <scope>NUCLEOTIDE SEQUENCE [LARGE SCALE GENOMIC DNA]</scope>
    <source>
        <strain evidence="12 13">NIES-4017</strain>
    </source>
</reference>
<dbReference type="GO" id="GO:0061630">
    <property type="term" value="F:ubiquitin protein ligase activity"/>
    <property type="evidence" value="ECO:0007669"/>
    <property type="project" value="UniProtKB-UniRule"/>
</dbReference>
<keyword evidence="5 10" id="KW-0863">Zinc-finger</keyword>
<keyword evidence="6 10" id="KW-0833">Ubl conjugation pathway</keyword>
<dbReference type="EMBL" id="BMAR01000001">
    <property type="protein sequence ID" value="GFR39987.1"/>
    <property type="molecule type" value="Genomic_DNA"/>
</dbReference>
<evidence type="ECO:0000256" key="3">
    <source>
        <dbReference type="ARBA" id="ARBA00022679"/>
    </source>
</evidence>
<evidence type="ECO:0000256" key="9">
    <source>
        <dbReference type="PROSITE-ProRule" id="PRU00508"/>
    </source>
</evidence>
<dbReference type="InterPro" id="IPR039164">
    <property type="entry name" value="UBR1-like"/>
</dbReference>
<evidence type="ECO:0000256" key="5">
    <source>
        <dbReference type="ARBA" id="ARBA00022771"/>
    </source>
</evidence>
<dbReference type="Gene3D" id="2.10.110.30">
    <property type="match status" value="1"/>
</dbReference>